<accession>A0ABS2FVS1</accession>
<comment type="caution">
    <text evidence="1">The sequence shown here is derived from an EMBL/GenBank/DDBJ whole genome shotgun (WGS) entry which is preliminary data.</text>
</comment>
<keyword evidence="2" id="KW-1185">Reference proteome</keyword>
<gene>
    <name evidence="1" type="ORF">H9X91_06690</name>
</gene>
<proteinExistence type="predicted"/>
<dbReference type="RefSeq" id="WP_204803761.1">
    <property type="nucleotide sequence ID" value="NZ_JACSNX010000006.1"/>
</dbReference>
<organism evidence="1 2">
    <name type="scientific">Oscillibacter valericigenes</name>
    <dbReference type="NCBI Taxonomy" id="351091"/>
    <lineage>
        <taxon>Bacteria</taxon>
        <taxon>Bacillati</taxon>
        <taxon>Bacillota</taxon>
        <taxon>Clostridia</taxon>
        <taxon>Eubacteriales</taxon>
        <taxon>Oscillospiraceae</taxon>
        <taxon>Oscillibacter</taxon>
    </lineage>
</organism>
<dbReference type="Proteomes" id="UP000719500">
    <property type="component" value="Unassembled WGS sequence"/>
</dbReference>
<evidence type="ECO:0000313" key="2">
    <source>
        <dbReference type="Proteomes" id="UP000719500"/>
    </source>
</evidence>
<evidence type="ECO:0000313" key="1">
    <source>
        <dbReference type="EMBL" id="MBM6851126.1"/>
    </source>
</evidence>
<name>A0ABS2FVS1_9FIRM</name>
<dbReference type="Pfam" id="PF12669">
    <property type="entry name" value="FeoB_associated"/>
    <property type="match status" value="1"/>
</dbReference>
<protein>
    <submittedName>
        <fullName evidence="1">FeoB-associated Cys-rich membrane protein</fullName>
    </submittedName>
</protein>
<dbReference type="EMBL" id="JACSNX010000006">
    <property type="protein sequence ID" value="MBM6851126.1"/>
    <property type="molecule type" value="Genomic_DNA"/>
</dbReference>
<reference evidence="1 2" key="1">
    <citation type="journal article" date="2021" name="Sci. Rep.">
        <title>The distribution of antibiotic resistance genes in chicken gut microbiota commensals.</title>
        <authorList>
            <person name="Juricova H."/>
            <person name="Matiasovicova J."/>
            <person name="Kubasova T."/>
            <person name="Cejkova D."/>
            <person name="Rychlik I."/>
        </authorList>
    </citation>
    <scope>NUCLEOTIDE SEQUENCE [LARGE SCALE GENOMIC DNA]</scope>
    <source>
        <strain evidence="1 2">An411</strain>
    </source>
</reference>
<sequence length="50" mass="5323">MLELLILAALGVWLVFALRSCLRRRGKGCGGCDGNCGHCGQSCSAASRRR</sequence>